<dbReference type="GeneID" id="67454592"/>
<keyword evidence="2" id="KW-1185">Reference proteome</keyword>
<accession>J3Z118</accession>
<dbReference type="Proteomes" id="UP000003934">
    <property type="component" value="Chromosome"/>
</dbReference>
<keyword evidence="1" id="KW-0689">Ribosomal protein</keyword>
<reference evidence="1 2" key="1">
    <citation type="journal article" date="2012" name="Mol. Biol. Evol.">
        <title>Genome reduction and co-evolution between the primary and secondary bacterial symbionts of psyllids.</title>
        <authorList>
            <person name="Sloan D.B."/>
            <person name="Moran N.A."/>
        </authorList>
    </citation>
    <scope>NUCLEOTIDE SEQUENCE [LARGE SCALE GENOMIC DNA]</scope>
    <source>
        <strain evidence="1 2">HC</strain>
    </source>
</reference>
<dbReference type="EMBL" id="CP003543">
    <property type="protein sequence ID" value="AFP83899.1"/>
    <property type="molecule type" value="Genomic_DNA"/>
</dbReference>
<proteinExistence type="predicted"/>
<protein>
    <submittedName>
        <fullName evidence="1">Putative ribosomal protein L25</fullName>
    </submittedName>
</protein>
<gene>
    <name evidence="1" type="primary">rplY</name>
    <name evidence="1" type="ORF">A353_050</name>
</gene>
<dbReference type="PATRIC" id="fig|1202538.3.peg.44"/>
<dbReference type="RefSeq" id="WP_014887199.1">
    <property type="nucleotide sequence ID" value="NC_018416.1"/>
</dbReference>
<dbReference type="HOGENOM" id="CLU_144019_0_0_6"/>
<name>J3Z118_CARRU</name>
<keyword evidence="1" id="KW-0687">Ribonucleoprotein</keyword>
<dbReference type="AlphaFoldDB" id="J3Z118"/>
<dbReference type="GO" id="GO:0005840">
    <property type="term" value="C:ribosome"/>
    <property type="evidence" value="ECO:0007669"/>
    <property type="project" value="UniProtKB-KW"/>
</dbReference>
<evidence type="ECO:0000313" key="1">
    <source>
        <dbReference type="EMBL" id="AFP83899.1"/>
    </source>
</evidence>
<organism evidence="1 2">
    <name type="scientific">Candidatus Carsonella ruddii HC isolate Thao2000</name>
    <dbReference type="NCBI Taxonomy" id="1202538"/>
    <lineage>
        <taxon>Bacteria</taxon>
        <taxon>Pseudomonadati</taxon>
        <taxon>Pseudomonadota</taxon>
        <taxon>Gammaproteobacteria</taxon>
        <taxon>Oceanospirillales</taxon>
        <taxon>Halomonadaceae</taxon>
        <taxon>Zymobacter group</taxon>
        <taxon>Candidatus Carsonella</taxon>
    </lineage>
</organism>
<dbReference type="STRING" id="1202538.A353_050"/>
<evidence type="ECO:0000313" key="2">
    <source>
        <dbReference type="Proteomes" id="UP000003934"/>
    </source>
</evidence>
<dbReference type="KEGG" id="crh:A353_050"/>
<sequence length="145" mass="18002">MKFKFKIKLYKNIKKNKKTLLGDLILNNNIINIYIIKKNFLKKIFKNNFIIIYFLKKKYFTYIKHVKYKFINNEIEYFILEEIKNCFFIKYENCKKKINDKIKFINKGKFPRKIILNSIYKKKILKDIDFNLKLFLIKKIKLFFN</sequence>